<dbReference type="GO" id="GO:0005886">
    <property type="term" value="C:plasma membrane"/>
    <property type="evidence" value="ECO:0007669"/>
    <property type="project" value="UniProtKB-SubCell"/>
</dbReference>
<feature type="transmembrane region" description="Helical" evidence="10">
    <location>
        <begin position="92"/>
        <end position="111"/>
    </location>
</feature>
<keyword evidence="8 10" id="KW-0472">Membrane</keyword>
<dbReference type="PIRSF" id="PIRSF006603">
    <property type="entry name" value="DinF"/>
    <property type="match status" value="1"/>
</dbReference>
<feature type="transmembrane region" description="Helical" evidence="10">
    <location>
        <begin position="245"/>
        <end position="268"/>
    </location>
</feature>
<dbReference type="PANTHER" id="PTHR43298:SF2">
    <property type="entry name" value="FMN_FAD EXPORTER YEEO-RELATED"/>
    <property type="match status" value="1"/>
</dbReference>
<dbReference type="RefSeq" id="WP_062383300.1">
    <property type="nucleotide sequence ID" value="NZ_CP014544.1"/>
</dbReference>
<feature type="transmembrane region" description="Helical" evidence="10">
    <location>
        <begin position="321"/>
        <end position="340"/>
    </location>
</feature>
<evidence type="ECO:0000256" key="6">
    <source>
        <dbReference type="ARBA" id="ARBA00022989"/>
    </source>
</evidence>
<gene>
    <name evidence="11" type="ORF">AZF00_05215</name>
</gene>
<dbReference type="Pfam" id="PF01554">
    <property type="entry name" value="MatE"/>
    <property type="match status" value="2"/>
</dbReference>
<dbReference type="InterPro" id="IPR050222">
    <property type="entry name" value="MATE_MdtK"/>
</dbReference>
<evidence type="ECO:0000256" key="10">
    <source>
        <dbReference type="SAM" id="Phobius"/>
    </source>
</evidence>
<evidence type="ECO:0000256" key="3">
    <source>
        <dbReference type="ARBA" id="ARBA00022449"/>
    </source>
</evidence>
<dbReference type="NCBIfam" id="TIGR00797">
    <property type="entry name" value="matE"/>
    <property type="match status" value="1"/>
</dbReference>
<dbReference type="InterPro" id="IPR048279">
    <property type="entry name" value="MdtK-like"/>
</dbReference>
<dbReference type="STRING" id="1470434.AZF00_05215"/>
<feature type="transmembrane region" description="Helical" evidence="10">
    <location>
        <begin position="163"/>
        <end position="183"/>
    </location>
</feature>
<reference evidence="11 12" key="1">
    <citation type="submission" date="2015-12" db="EMBL/GenBank/DDBJ databases">
        <authorList>
            <person name="Shamseldin A."/>
            <person name="Moawad H."/>
            <person name="Abd El-Rahim W.M."/>
            <person name="Sadowsky M.J."/>
        </authorList>
    </citation>
    <scope>NUCLEOTIDE SEQUENCE [LARGE SCALE GENOMIC DNA]</scope>
    <source>
        <strain evidence="11 12">SM2</strain>
    </source>
</reference>
<comment type="subcellular location">
    <subcellularLocation>
        <location evidence="1">Cell inner membrane</location>
        <topology evidence="1">Multi-pass membrane protein</topology>
    </subcellularLocation>
</comment>
<evidence type="ECO:0000256" key="5">
    <source>
        <dbReference type="ARBA" id="ARBA00022692"/>
    </source>
</evidence>
<dbReference type="CDD" id="cd13131">
    <property type="entry name" value="MATE_NorM_like"/>
    <property type="match status" value="1"/>
</dbReference>
<name>A0A127M3G1_9GAMM</name>
<feature type="transmembrane region" description="Helical" evidence="10">
    <location>
        <begin position="47"/>
        <end position="71"/>
    </location>
</feature>
<evidence type="ECO:0000256" key="8">
    <source>
        <dbReference type="ARBA" id="ARBA00023136"/>
    </source>
</evidence>
<feature type="transmembrane region" description="Helical" evidence="10">
    <location>
        <begin position="280"/>
        <end position="300"/>
    </location>
</feature>
<sequence>MSSVARQLSSLELRAQLSLALPIFGGQLAQSANGFVDTVMAGRVSALDLAAVAVGASIWVPVFLFMTGMLMSATSVLARHVGAKQLQRVNPLVHQVVTIAVAAGVIAAVLLCNTGPLLEFMDVDPAMRPLVLEYLFGLSWGMPAIALVLALRSYTEALSHTRPVLLISVIGLLINIPVNYVLIYGKLGIPAMGGVGCGWATAIVMWLMAAMLLVYVHRHRAYKAVRLSISPWHWEPRTIAYLLKLGLPVGMTIFFEVSVFCIIALFISQAGAEIVAGHQLTLNFTSLLFMLPLSFALAATTRVGLARGADDAEGLNRAVKVSFKITLCIGCSAAVMLILLKNWIPLIYTDNATVIALASYLLLFAALYQISDAIQVTANGCLRGFEDTSIPMVLTLFAYWGVGLPLGYTLAMSDALVPAMGPSGFWLGLFAGLSSAALLLGLRLRWRLNQPLY</sequence>
<organism evidence="11 12">
    <name type="scientific">Zhongshania aliphaticivorans</name>
    <dbReference type="NCBI Taxonomy" id="1470434"/>
    <lineage>
        <taxon>Bacteria</taxon>
        <taxon>Pseudomonadati</taxon>
        <taxon>Pseudomonadota</taxon>
        <taxon>Gammaproteobacteria</taxon>
        <taxon>Cellvibrionales</taxon>
        <taxon>Spongiibacteraceae</taxon>
        <taxon>Zhongshania</taxon>
    </lineage>
</organism>
<evidence type="ECO:0000313" key="11">
    <source>
        <dbReference type="EMBL" id="AMO67733.1"/>
    </source>
</evidence>
<feature type="transmembrane region" description="Helical" evidence="10">
    <location>
        <begin position="390"/>
        <end position="411"/>
    </location>
</feature>
<evidence type="ECO:0000313" key="12">
    <source>
        <dbReference type="Proteomes" id="UP000074119"/>
    </source>
</evidence>
<accession>A0A127M3G1</accession>
<feature type="transmembrane region" description="Helical" evidence="10">
    <location>
        <begin position="189"/>
        <end position="216"/>
    </location>
</feature>
<feature type="transmembrane region" description="Helical" evidence="10">
    <location>
        <begin position="423"/>
        <end position="442"/>
    </location>
</feature>
<evidence type="ECO:0000256" key="9">
    <source>
        <dbReference type="ARBA" id="ARBA00031636"/>
    </source>
</evidence>
<feature type="transmembrane region" description="Helical" evidence="10">
    <location>
        <begin position="352"/>
        <end position="370"/>
    </location>
</feature>
<dbReference type="GO" id="GO:0015297">
    <property type="term" value="F:antiporter activity"/>
    <property type="evidence" value="ECO:0007669"/>
    <property type="project" value="UniProtKB-KW"/>
</dbReference>
<keyword evidence="6 10" id="KW-1133">Transmembrane helix</keyword>
<dbReference type="InterPro" id="IPR002528">
    <property type="entry name" value="MATE_fam"/>
</dbReference>
<dbReference type="Proteomes" id="UP000074119">
    <property type="component" value="Chromosome"/>
</dbReference>
<dbReference type="GO" id="GO:0042910">
    <property type="term" value="F:xenobiotic transmembrane transporter activity"/>
    <property type="evidence" value="ECO:0007669"/>
    <property type="project" value="InterPro"/>
</dbReference>
<keyword evidence="7" id="KW-0406">Ion transport</keyword>
<feature type="transmembrane region" description="Helical" evidence="10">
    <location>
        <begin position="131"/>
        <end position="151"/>
    </location>
</feature>
<dbReference type="GO" id="GO:0006811">
    <property type="term" value="P:monoatomic ion transport"/>
    <property type="evidence" value="ECO:0007669"/>
    <property type="project" value="UniProtKB-KW"/>
</dbReference>
<keyword evidence="5 10" id="KW-0812">Transmembrane</keyword>
<evidence type="ECO:0000256" key="7">
    <source>
        <dbReference type="ARBA" id="ARBA00023065"/>
    </source>
</evidence>
<dbReference type="AlphaFoldDB" id="A0A127M3G1"/>
<keyword evidence="2" id="KW-0813">Transport</keyword>
<dbReference type="EMBL" id="CP014544">
    <property type="protein sequence ID" value="AMO67733.1"/>
    <property type="molecule type" value="Genomic_DNA"/>
</dbReference>
<dbReference type="KEGG" id="zal:AZF00_05215"/>
<proteinExistence type="predicted"/>
<keyword evidence="3" id="KW-0050">Antiport</keyword>
<evidence type="ECO:0000256" key="4">
    <source>
        <dbReference type="ARBA" id="ARBA00022475"/>
    </source>
</evidence>
<keyword evidence="4" id="KW-1003">Cell membrane</keyword>
<dbReference type="PANTHER" id="PTHR43298">
    <property type="entry name" value="MULTIDRUG RESISTANCE PROTEIN NORM-RELATED"/>
    <property type="match status" value="1"/>
</dbReference>
<protein>
    <recommendedName>
        <fullName evidence="9">Multidrug-efflux transporter</fullName>
    </recommendedName>
</protein>
<evidence type="ECO:0000256" key="1">
    <source>
        <dbReference type="ARBA" id="ARBA00004429"/>
    </source>
</evidence>
<evidence type="ECO:0000256" key="2">
    <source>
        <dbReference type="ARBA" id="ARBA00022448"/>
    </source>
</evidence>